<dbReference type="AlphaFoldDB" id="A0A9P5U844"/>
<feature type="region of interest" description="Disordered" evidence="1">
    <location>
        <begin position="167"/>
        <end position="189"/>
    </location>
</feature>
<evidence type="ECO:0000313" key="3">
    <source>
        <dbReference type="Proteomes" id="UP000772434"/>
    </source>
</evidence>
<keyword evidence="3" id="KW-1185">Reference proteome</keyword>
<organism evidence="2 3">
    <name type="scientific">Rhodocollybia butyracea</name>
    <dbReference type="NCBI Taxonomy" id="206335"/>
    <lineage>
        <taxon>Eukaryota</taxon>
        <taxon>Fungi</taxon>
        <taxon>Dikarya</taxon>
        <taxon>Basidiomycota</taxon>
        <taxon>Agaricomycotina</taxon>
        <taxon>Agaricomycetes</taxon>
        <taxon>Agaricomycetidae</taxon>
        <taxon>Agaricales</taxon>
        <taxon>Marasmiineae</taxon>
        <taxon>Omphalotaceae</taxon>
        <taxon>Rhodocollybia</taxon>
    </lineage>
</organism>
<accession>A0A9P5U844</accession>
<evidence type="ECO:0000313" key="2">
    <source>
        <dbReference type="EMBL" id="KAF9070560.1"/>
    </source>
</evidence>
<evidence type="ECO:0000256" key="1">
    <source>
        <dbReference type="SAM" id="MobiDB-lite"/>
    </source>
</evidence>
<comment type="caution">
    <text evidence="2">The sequence shown here is derived from an EMBL/GenBank/DDBJ whole genome shotgun (WGS) entry which is preliminary data.</text>
</comment>
<feature type="compositionally biased region" description="Basic and acidic residues" evidence="1">
    <location>
        <begin position="167"/>
        <end position="184"/>
    </location>
</feature>
<name>A0A9P5U844_9AGAR</name>
<dbReference type="EMBL" id="JADNRY010000039">
    <property type="protein sequence ID" value="KAF9070560.1"/>
    <property type="molecule type" value="Genomic_DNA"/>
</dbReference>
<sequence length="211" mass="24414">MFGVVDNAIDWSYFPVVTRREKNAISKVISTRVHEMEERAGAGVKKNDFPLYSFRYTNPSESTIINPNPNYADTTVQWADPNEIVIFVFEARDKTAICGKWPCLGFHKDQWTVVSGLYQMDPNRKEDNPPKPGDEIRKAEEEFWKLCPRKEFEEKWPELEEAIEEQYQKRVEEEQKKQRQLDDRKKRKKAAAAEAAEVAEAADAIGADEKA</sequence>
<protein>
    <submittedName>
        <fullName evidence="2">Uncharacterized protein</fullName>
    </submittedName>
</protein>
<dbReference type="Proteomes" id="UP000772434">
    <property type="component" value="Unassembled WGS sequence"/>
</dbReference>
<proteinExistence type="predicted"/>
<reference evidence="2" key="1">
    <citation type="submission" date="2020-11" db="EMBL/GenBank/DDBJ databases">
        <authorList>
            <consortium name="DOE Joint Genome Institute"/>
            <person name="Ahrendt S."/>
            <person name="Riley R."/>
            <person name="Andreopoulos W."/>
            <person name="Labutti K."/>
            <person name="Pangilinan J."/>
            <person name="Ruiz-Duenas F.J."/>
            <person name="Barrasa J.M."/>
            <person name="Sanchez-Garcia M."/>
            <person name="Camarero S."/>
            <person name="Miyauchi S."/>
            <person name="Serrano A."/>
            <person name="Linde D."/>
            <person name="Babiker R."/>
            <person name="Drula E."/>
            <person name="Ayuso-Fernandez I."/>
            <person name="Pacheco R."/>
            <person name="Padilla G."/>
            <person name="Ferreira P."/>
            <person name="Barriuso J."/>
            <person name="Kellner H."/>
            <person name="Castanera R."/>
            <person name="Alfaro M."/>
            <person name="Ramirez L."/>
            <person name="Pisabarro A.G."/>
            <person name="Kuo A."/>
            <person name="Tritt A."/>
            <person name="Lipzen A."/>
            <person name="He G."/>
            <person name="Yan M."/>
            <person name="Ng V."/>
            <person name="Cullen D."/>
            <person name="Martin F."/>
            <person name="Rosso M.-N."/>
            <person name="Henrissat B."/>
            <person name="Hibbett D."/>
            <person name="Martinez A.T."/>
            <person name="Grigoriev I.V."/>
        </authorList>
    </citation>
    <scope>NUCLEOTIDE SEQUENCE</scope>
    <source>
        <strain evidence="2">AH 40177</strain>
    </source>
</reference>
<gene>
    <name evidence="2" type="ORF">BDP27DRAFT_1323487</name>
</gene>